<evidence type="ECO:0000313" key="4">
    <source>
        <dbReference type="EMBL" id="EYB98145.1"/>
    </source>
</evidence>
<feature type="domain" description="BPTI/Kunitz inhibitor" evidence="3">
    <location>
        <begin position="183"/>
        <end position="237"/>
    </location>
</feature>
<evidence type="ECO:0000313" key="5">
    <source>
        <dbReference type="Proteomes" id="UP000024635"/>
    </source>
</evidence>
<dbReference type="InterPro" id="IPR036880">
    <property type="entry name" value="Kunitz_BPTI_sf"/>
</dbReference>
<feature type="region of interest" description="Disordered" evidence="1">
    <location>
        <begin position="1026"/>
        <end position="1045"/>
    </location>
</feature>
<accession>A0A016T5Z5</accession>
<dbReference type="STRING" id="53326.A0A016T5Z5"/>
<feature type="domain" description="BPTI/Kunitz inhibitor" evidence="3">
    <location>
        <begin position="314"/>
        <end position="360"/>
    </location>
</feature>
<keyword evidence="5" id="KW-1185">Reference proteome</keyword>
<dbReference type="CDD" id="cd22593">
    <property type="entry name" value="Kunitz_conkunitzin"/>
    <property type="match status" value="1"/>
</dbReference>
<dbReference type="SUPFAM" id="SSF57362">
    <property type="entry name" value="BPTI-like"/>
    <property type="match status" value="3"/>
</dbReference>
<dbReference type="InterPro" id="IPR006149">
    <property type="entry name" value="EB_dom"/>
</dbReference>
<dbReference type="Pfam" id="PF14625">
    <property type="entry name" value="Lustrin_cystein"/>
    <property type="match status" value="12"/>
</dbReference>
<sequence>MFCNSGLCACLTSYIAAESYCYQKIDPGQPGCVYNEQCSSVWPDAFCDTSAGVGTCRCGENKVERATRDGHVCLDMLDANQNVLAITCPLPEGAGYTSALSDSKHPRQSNNPGPVLCNTESLVTHQSGEEAGDGSAGCLFPSDGAYVADLYDCVGFVSPVDLTSSGYSDKANGICCPNRAFTCIQPTATGPNPTEPRWWYNAITGMCQQFLWDPTAVGPGEHSPNNFKTIEHCESFCRDGCTRGAPEYESRSSFLEETPVTGCSQATTCSNNFECKTVGSSQWCCPSVVSVCGPVGGRPQDTSVHSRGTVYHVGAQKQGTAPSTRFFYDPASGKCSPFTYLGAGGNYNNFLSRIDCELYCARLQCDRGNPLRIGDVTQSCQTNNDCPSSHECKADQAVCCPRMQTICTQPLRVGNCDRSVRRYWYSAATRECQSFEYTAEPRCLQGQAYKDNSGKFVTCSTNRAASSCPVNYECHYDGSMFGCCPSKGCANGGVPLRESSGAIQTCSEKSGGCPSTHECQAVSLGPDTVSHRCCPSKTCTAGDVVYVNPNTQTPISCNDEIRNNCPKNFQCVFDSLTDISVCCGATDMGVCPEGEKAYINAIDMTVRECLINEPNSCPTNYLCRFNASKNRYFCCGSTKSSYCPTGRAPYKDQMSTQAMRCTMSAHVSTCPDGFECQSDVRDALQGYCCSVSDICPHKEEYYVDETSGMPRSCSIGHFVTCPAGFTCMTQSEGVSGYCCRGKPHLMPSDGCPPGEIVFMDKNEVVICDPFNPSNQGCPNGFTCQWSVRTQRYQCCGANSMPPTLESDGCPSRQIAFTDVATGKPQICTSASMSCPSGYFCQFSQQNKQFQCCGIPSDCPSPMVAFIGMSGEHQRCSMSGGQACPEGFTCVKGRNNEEICCAGGEACDSTQVSVNGRCLSVQHIGSKCEHDSQCLGESICSDGFCRCPVGTVEQKQRCVAAVKECAPNQVLFDDECLPMVSLGRACVHSIQCKGGGYCAEGVCDCPSNTVRKYDRCEKKPIPVSSTAPTTSFRPTIEGSTDHNRDNSNTMAITDLCPSSRLPYLVNGVAKHCTGGRSCPSGYTCTFSRSGRNYYCCSDHKRSTLDASLNVCKSGETLLYPRTGQPVICSRTKQCPSGYVCKRNQDTHLSYCCTVPKPLAMDQYISRVNALAKKKGLAQKAISFFAPPRKVSKGLCPRNLVLLEVEIGSKLIRRCQPTCPSPMRVVRGVCRKHEKIIQDSSGRPPDSTSAKNLA</sequence>
<feature type="domain" description="BPTI/Kunitz inhibitor" evidence="3">
    <location>
        <begin position="407"/>
        <end position="459"/>
    </location>
</feature>
<dbReference type="PANTHER" id="PTHR46339">
    <property type="entry name" value="PROTEIN CBG15282-RELATED"/>
    <property type="match status" value="1"/>
</dbReference>
<dbReference type="EMBL" id="JARK01001470">
    <property type="protein sequence ID" value="EYB98145.1"/>
    <property type="molecule type" value="Genomic_DNA"/>
</dbReference>
<name>A0A016T5Z5_9BILA</name>
<dbReference type="GO" id="GO:0004867">
    <property type="term" value="F:serine-type endopeptidase inhibitor activity"/>
    <property type="evidence" value="ECO:0007669"/>
    <property type="project" value="InterPro"/>
</dbReference>
<dbReference type="Proteomes" id="UP000024635">
    <property type="component" value="Unassembled WGS sequence"/>
</dbReference>
<dbReference type="PROSITE" id="PS50279">
    <property type="entry name" value="BPTI_KUNITZ_2"/>
    <property type="match status" value="3"/>
</dbReference>
<protein>
    <recommendedName>
        <fullName evidence="3">BPTI/Kunitz inhibitor domain-containing protein</fullName>
    </recommendedName>
</protein>
<dbReference type="Pfam" id="PF01683">
    <property type="entry name" value="EB"/>
    <property type="match status" value="2"/>
</dbReference>
<dbReference type="InterPro" id="IPR028150">
    <property type="entry name" value="Lustrin_cystein"/>
</dbReference>
<feature type="signal peptide" evidence="2">
    <location>
        <begin position="1"/>
        <end position="17"/>
    </location>
</feature>
<organism evidence="4 5">
    <name type="scientific">Ancylostoma ceylanicum</name>
    <dbReference type="NCBI Taxonomy" id="53326"/>
    <lineage>
        <taxon>Eukaryota</taxon>
        <taxon>Metazoa</taxon>
        <taxon>Ecdysozoa</taxon>
        <taxon>Nematoda</taxon>
        <taxon>Chromadorea</taxon>
        <taxon>Rhabditida</taxon>
        <taxon>Rhabditina</taxon>
        <taxon>Rhabditomorpha</taxon>
        <taxon>Strongyloidea</taxon>
        <taxon>Ancylostomatidae</taxon>
        <taxon>Ancylostomatinae</taxon>
        <taxon>Ancylostoma</taxon>
    </lineage>
</organism>
<dbReference type="CDD" id="cd00109">
    <property type="entry name" value="Kunitz-type"/>
    <property type="match status" value="2"/>
</dbReference>
<dbReference type="Gene3D" id="4.10.410.10">
    <property type="entry name" value="Pancreatic trypsin inhibitor Kunitz domain"/>
    <property type="match status" value="3"/>
</dbReference>
<evidence type="ECO:0000256" key="1">
    <source>
        <dbReference type="SAM" id="MobiDB-lite"/>
    </source>
</evidence>
<dbReference type="PANTHER" id="PTHR46339:SF12">
    <property type="entry name" value="BPTI_KUNITZ INHIBITOR DOMAIN-CONTAINING PROTEIN"/>
    <property type="match status" value="1"/>
</dbReference>
<comment type="caution">
    <text evidence="4">The sequence shown here is derived from an EMBL/GenBank/DDBJ whole genome shotgun (WGS) entry which is preliminary data.</text>
</comment>
<proteinExistence type="predicted"/>
<gene>
    <name evidence="4" type="primary">Acey_s0134.g1880</name>
    <name evidence="4" type="ORF">Y032_0134g1880</name>
</gene>
<dbReference type="AlphaFoldDB" id="A0A016T5Z5"/>
<dbReference type="InterPro" id="IPR002223">
    <property type="entry name" value="Kunitz_BPTI"/>
</dbReference>
<dbReference type="SMART" id="SM00289">
    <property type="entry name" value="WR1"/>
    <property type="match status" value="15"/>
</dbReference>
<dbReference type="SMART" id="SM00131">
    <property type="entry name" value="KU"/>
    <property type="match status" value="3"/>
</dbReference>
<dbReference type="InterPro" id="IPR006150">
    <property type="entry name" value="Cys_repeat_1"/>
</dbReference>
<dbReference type="OrthoDB" id="4473401at2759"/>
<dbReference type="InterPro" id="IPR053014">
    <property type="entry name" value="Cuticle_assoc_divergent"/>
</dbReference>
<dbReference type="Pfam" id="PF00014">
    <property type="entry name" value="Kunitz_BPTI"/>
    <property type="match status" value="3"/>
</dbReference>
<evidence type="ECO:0000256" key="2">
    <source>
        <dbReference type="SAM" id="SignalP"/>
    </source>
</evidence>
<feature type="chain" id="PRO_5001490599" description="BPTI/Kunitz inhibitor domain-containing protein" evidence="2">
    <location>
        <begin position="18"/>
        <end position="1252"/>
    </location>
</feature>
<evidence type="ECO:0000259" key="3">
    <source>
        <dbReference type="PROSITE" id="PS50279"/>
    </source>
</evidence>
<keyword evidence="2" id="KW-0732">Signal</keyword>
<reference evidence="5" key="1">
    <citation type="journal article" date="2015" name="Nat. Genet.">
        <title>The genome and transcriptome of the zoonotic hookworm Ancylostoma ceylanicum identify infection-specific gene families.</title>
        <authorList>
            <person name="Schwarz E.M."/>
            <person name="Hu Y."/>
            <person name="Antoshechkin I."/>
            <person name="Miller M.M."/>
            <person name="Sternberg P.W."/>
            <person name="Aroian R.V."/>
        </authorList>
    </citation>
    <scope>NUCLEOTIDE SEQUENCE</scope>
    <source>
        <strain evidence="5">HY135</strain>
    </source>
</reference>